<dbReference type="EMBL" id="CAMXCT030005035">
    <property type="protein sequence ID" value="CAL4798497.1"/>
    <property type="molecule type" value="Genomic_DNA"/>
</dbReference>
<dbReference type="EMBL" id="CAMXCT010005035">
    <property type="protein sequence ID" value="CAI4011185.1"/>
    <property type="molecule type" value="Genomic_DNA"/>
</dbReference>
<organism evidence="1">
    <name type="scientific">Cladocopium goreaui</name>
    <dbReference type="NCBI Taxonomy" id="2562237"/>
    <lineage>
        <taxon>Eukaryota</taxon>
        <taxon>Sar</taxon>
        <taxon>Alveolata</taxon>
        <taxon>Dinophyceae</taxon>
        <taxon>Suessiales</taxon>
        <taxon>Symbiodiniaceae</taxon>
        <taxon>Cladocopium</taxon>
    </lineage>
</organism>
<reference evidence="2" key="2">
    <citation type="submission" date="2024-04" db="EMBL/GenBank/DDBJ databases">
        <authorList>
            <person name="Chen Y."/>
            <person name="Shah S."/>
            <person name="Dougan E. K."/>
            <person name="Thang M."/>
            <person name="Chan C."/>
        </authorList>
    </citation>
    <scope>NUCLEOTIDE SEQUENCE [LARGE SCALE GENOMIC DNA]</scope>
</reference>
<evidence type="ECO:0000313" key="3">
    <source>
        <dbReference type="Proteomes" id="UP001152797"/>
    </source>
</evidence>
<keyword evidence="3" id="KW-1185">Reference proteome</keyword>
<name>A0A9P1GF38_9DINO</name>
<gene>
    <name evidence="1" type="ORF">C1SCF055_LOCUS36368</name>
</gene>
<dbReference type="EMBL" id="CAMXCT020005035">
    <property type="protein sequence ID" value="CAL1164560.1"/>
    <property type="molecule type" value="Genomic_DNA"/>
</dbReference>
<accession>A0A9P1GF38</accession>
<protein>
    <submittedName>
        <fullName evidence="1">Uncharacterized protein</fullName>
    </submittedName>
</protein>
<reference evidence="1" key="1">
    <citation type="submission" date="2022-10" db="EMBL/GenBank/DDBJ databases">
        <authorList>
            <person name="Chen Y."/>
            <person name="Dougan E. K."/>
            <person name="Chan C."/>
            <person name="Rhodes N."/>
            <person name="Thang M."/>
        </authorList>
    </citation>
    <scope>NUCLEOTIDE SEQUENCE</scope>
</reference>
<evidence type="ECO:0000313" key="2">
    <source>
        <dbReference type="EMBL" id="CAL1164560.1"/>
    </source>
</evidence>
<comment type="caution">
    <text evidence="1">The sequence shown here is derived from an EMBL/GenBank/DDBJ whole genome shotgun (WGS) entry which is preliminary data.</text>
</comment>
<evidence type="ECO:0000313" key="1">
    <source>
        <dbReference type="EMBL" id="CAI4011185.1"/>
    </source>
</evidence>
<dbReference type="Proteomes" id="UP001152797">
    <property type="component" value="Unassembled WGS sequence"/>
</dbReference>
<proteinExistence type="predicted"/>
<dbReference type="AlphaFoldDB" id="A0A9P1GF38"/>
<sequence>MLQSPTAAVAPVPQQVAATSQPPRRFISAASAEENPWWEIEIWGEDMGQPIFLGKSDIFGEYYWNTGRHVA</sequence>